<keyword evidence="2" id="KW-1185">Reference proteome</keyword>
<evidence type="ECO:0000313" key="1">
    <source>
        <dbReference type="EMBL" id="SOJ55620.1"/>
    </source>
</evidence>
<protein>
    <submittedName>
        <fullName evidence="1">Uncharacterized protein</fullName>
    </submittedName>
</protein>
<name>A0A7Z7NB72_9MYCO</name>
<evidence type="ECO:0000313" key="2">
    <source>
        <dbReference type="Proteomes" id="UP000554965"/>
    </source>
</evidence>
<dbReference type="EMBL" id="OCTY01000002">
    <property type="protein sequence ID" value="SOJ55620.1"/>
    <property type="molecule type" value="Genomic_DNA"/>
</dbReference>
<reference evidence="1 2" key="1">
    <citation type="submission" date="2017-10" db="EMBL/GenBank/DDBJ databases">
        <authorList>
            <consortium name="Urmite Genomes"/>
        </authorList>
    </citation>
    <scope>NUCLEOTIDE SEQUENCE [LARGE SCALE GENOMIC DNA]</scope>
    <source>
        <strain evidence="1 2">FB-527</strain>
    </source>
</reference>
<comment type="caution">
    <text evidence="1">The sequence shown here is derived from an EMBL/GenBank/DDBJ whole genome shotgun (WGS) entry which is preliminary data.</text>
</comment>
<proteinExistence type="predicted"/>
<gene>
    <name evidence="1" type="ORF">MSIMFB_03102</name>
</gene>
<dbReference type="AlphaFoldDB" id="A0A7Z7NB72"/>
<organism evidence="1 2">
    <name type="scientific">Mycobacterium simulans</name>
    <dbReference type="NCBI Taxonomy" id="627089"/>
    <lineage>
        <taxon>Bacteria</taxon>
        <taxon>Bacillati</taxon>
        <taxon>Actinomycetota</taxon>
        <taxon>Actinomycetes</taxon>
        <taxon>Mycobacteriales</taxon>
        <taxon>Mycobacteriaceae</taxon>
        <taxon>Mycobacterium</taxon>
    </lineage>
</organism>
<sequence length="176" mass="18674">MLDRYRGRLVAIAVAAMILSIGVSALLAGRGAAAPACANGQSDASPTGKGEQVIVDYFKAVNNQDYATAWGYLGRQMRATYGAISPAQDADGLSSFSSTMRRHLKCVRVTTIANANTNDPDVSASLGLQWYRVTFDAEYITPFQPGAAALPPFYKTLADPHEPAPPPLIINQATSP</sequence>
<accession>A0A7Z7NB72</accession>
<dbReference type="Proteomes" id="UP000554965">
    <property type="component" value="Unassembled WGS sequence"/>
</dbReference>